<dbReference type="Pfam" id="PF16187">
    <property type="entry name" value="Peptidase_M16_M"/>
    <property type="match status" value="1"/>
</dbReference>
<feature type="domain" description="Peptidase M16 N-terminal" evidence="15">
    <location>
        <begin position="27"/>
        <end position="143"/>
    </location>
</feature>
<dbReference type="Gene3D" id="3.30.830.10">
    <property type="entry name" value="Metalloenzyme, LuxS/M16 peptidase-like"/>
    <property type="match status" value="4"/>
</dbReference>
<evidence type="ECO:0000256" key="10">
    <source>
        <dbReference type="ARBA" id="ARBA00023049"/>
    </source>
</evidence>
<dbReference type="InterPro" id="IPR001431">
    <property type="entry name" value="Pept_M16_Zn_BS"/>
</dbReference>
<feature type="domain" description="Coenzyme PQQ synthesis protein F-like C-terminal lobe" evidence="18">
    <location>
        <begin position="749"/>
        <end position="848"/>
    </location>
</feature>
<organism evidence="19 20">
    <name type="scientific">Rheinheimera mesophila</name>
    <dbReference type="NCBI Taxonomy" id="1547515"/>
    <lineage>
        <taxon>Bacteria</taxon>
        <taxon>Pseudomonadati</taxon>
        <taxon>Pseudomonadota</taxon>
        <taxon>Gammaproteobacteria</taxon>
        <taxon>Chromatiales</taxon>
        <taxon>Chromatiaceae</taxon>
        <taxon>Rheinheimera</taxon>
    </lineage>
</organism>
<evidence type="ECO:0000256" key="9">
    <source>
        <dbReference type="ARBA" id="ARBA00022833"/>
    </source>
</evidence>
<dbReference type="PANTHER" id="PTHR43690:SF18">
    <property type="entry name" value="INSULIN-DEGRADING ENZYME-RELATED"/>
    <property type="match status" value="1"/>
</dbReference>
<keyword evidence="20" id="KW-1185">Reference proteome</keyword>
<dbReference type="InterPro" id="IPR050626">
    <property type="entry name" value="Peptidase_M16"/>
</dbReference>
<evidence type="ECO:0000256" key="8">
    <source>
        <dbReference type="ARBA" id="ARBA00022801"/>
    </source>
</evidence>
<dbReference type="AlphaFoldDB" id="A0A3P3QCY7"/>
<keyword evidence="8" id="KW-0378">Hydrolase</keyword>
<evidence type="ECO:0000259" key="17">
    <source>
        <dbReference type="Pfam" id="PF16187"/>
    </source>
</evidence>
<keyword evidence="10" id="KW-0482">Metalloprotease</keyword>
<dbReference type="InterPro" id="IPR007863">
    <property type="entry name" value="Peptidase_M16_C"/>
</dbReference>
<dbReference type="EMBL" id="RRCF01000005">
    <property type="protein sequence ID" value="RRJ18981.1"/>
    <property type="molecule type" value="Genomic_DNA"/>
</dbReference>
<evidence type="ECO:0000256" key="2">
    <source>
        <dbReference type="ARBA" id="ARBA00002184"/>
    </source>
</evidence>
<evidence type="ECO:0000256" key="1">
    <source>
        <dbReference type="ARBA" id="ARBA00001947"/>
    </source>
</evidence>
<evidence type="ECO:0000256" key="12">
    <source>
        <dbReference type="ARBA" id="ARBA00031184"/>
    </source>
</evidence>
<proteinExistence type="inferred from homology"/>
<feature type="domain" description="Peptidase M16 C-terminal" evidence="16">
    <location>
        <begin position="188"/>
        <end position="362"/>
    </location>
</feature>
<evidence type="ECO:0000313" key="19">
    <source>
        <dbReference type="EMBL" id="RRJ18981.1"/>
    </source>
</evidence>
<evidence type="ECO:0000256" key="11">
    <source>
        <dbReference type="ARBA" id="ARBA00029597"/>
    </source>
</evidence>
<dbReference type="Pfam" id="PF22456">
    <property type="entry name" value="PqqF-like_C_4"/>
    <property type="match status" value="1"/>
</dbReference>
<comment type="cofactor">
    <cofactor evidence="1">
        <name>Zn(2+)</name>
        <dbReference type="ChEBI" id="CHEBI:29105"/>
    </cofactor>
</comment>
<evidence type="ECO:0000256" key="5">
    <source>
        <dbReference type="ARBA" id="ARBA00017565"/>
    </source>
</evidence>
<evidence type="ECO:0000256" key="14">
    <source>
        <dbReference type="RuleBase" id="RU004447"/>
    </source>
</evidence>
<dbReference type="RefSeq" id="WP_082101787.1">
    <property type="nucleotide sequence ID" value="NZ_LAVS01000009.1"/>
</dbReference>
<dbReference type="InterPro" id="IPR011765">
    <property type="entry name" value="Pept_M16_N"/>
</dbReference>
<dbReference type="InterPro" id="IPR011249">
    <property type="entry name" value="Metalloenz_LuxS/M16"/>
</dbReference>
<feature type="domain" description="Peptidase M16 middle/third" evidence="17">
    <location>
        <begin position="373"/>
        <end position="643"/>
    </location>
</feature>
<evidence type="ECO:0000313" key="20">
    <source>
        <dbReference type="Proteomes" id="UP000276260"/>
    </source>
</evidence>
<dbReference type="InterPro" id="IPR054734">
    <property type="entry name" value="PqqF-like_C_4"/>
</dbReference>
<comment type="caution">
    <text evidence="19">The sequence shown here is derived from an EMBL/GenBank/DDBJ whole genome shotgun (WGS) entry which is preliminary data.</text>
</comment>
<dbReference type="Pfam" id="PF00675">
    <property type="entry name" value="Peptidase_M16"/>
    <property type="match status" value="1"/>
</dbReference>
<dbReference type="GO" id="GO:0004222">
    <property type="term" value="F:metalloendopeptidase activity"/>
    <property type="evidence" value="ECO:0007669"/>
    <property type="project" value="UniProtKB-EC"/>
</dbReference>
<reference evidence="19 20" key="1">
    <citation type="submission" date="2018-11" db="EMBL/GenBank/DDBJ databases">
        <title>Draft genome analysis of Rheinheimera mesophila isolated from an industrial waste site.</title>
        <authorList>
            <person name="Yu Q."/>
            <person name="Qi Y."/>
            <person name="Zhang H."/>
            <person name="Lu Y."/>
            <person name="Pu J."/>
        </authorList>
    </citation>
    <scope>NUCLEOTIDE SEQUENCE [LARGE SCALE GENOMIC DNA]</scope>
    <source>
        <strain evidence="19 20">IITR13</strain>
    </source>
</reference>
<dbReference type="FunFam" id="3.30.830.10:FF:000012">
    <property type="entry name" value="Protease 3"/>
    <property type="match status" value="1"/>
</dbReference>
<keyword evidence="7" id="KW-0479">Metal-binding</keyword>
<evidence type="ECO:0000259" key="18">
    <source>
        <dbReference type="Pfam" id="PF22456"/>
    </source>
</evidence>
<evidence type="ECO:0000259" key="15">
    <source>
        <dbReference type="Pfam" id="PF00675"/>
    </source>
</evidence>
<dbReference type="GO" id="GO:0046872">
    <property type="term" value="F:metal ion binding"/>
    <property type="evidence" value="ECO:0007669"/>
    <property type="project" value="UniProtKB-KW"/>
</dbReference>
<comment type="similarity">
    <text evidence="3 14">Belongs to the peptidase M16 family.</text>
</comment>
<dbReference type="PROSITE" id="PS00143">
    <property type="entry name" value="INSULINASE"/>
    <property type="match status" value="1"/>
</dbReference>
<evidence type="ECO:0000259" key="16">
    <source>
        <dbReference type="Pfam" id="PF05193"/>
    </source>
</evidence>
<evidence type="ECO:0000256" key="4">
    <source>
        <dbReference type="ARBA" id="ARBA00012449"/>
    </source>
</evidence>
<keyword evidence="9" id="KW-0862">Zinc</keyword>
<evidence type="ECO:0000256" key="6">
    <source>
        <dbReference type="ARBA" id="ARBA00022670"/>
    </source>
</evidence>
<dbReference type="Pfam" id="PF05193">
    <property type="entry name" value="Peptidase_M16_C"/>
    <property type="match status" value="1"/>
</dbReference>
<evidence type="ECO:0000256" key="13">
    <source>
        <dbReference type="ARBA" id="ARBA00033450"/>
    </source>
</evidence>
<keyword evidence="6" id="KW-0645">Protease</keyword>
<gene>
    <name evidence="19" type="ORF">EIK76_15655</name>
</gene>
<evidence type="ECO:0000256" key="7">
    <source>
        <dbReference type="ARBA" id="ARBA00022723"/>
    </source>
</evidence>
<dbReference type="SUPFAM" id="SSF63411">
    <property type="entry name" value="LuxS/MPP-like metallohydrolase"/>
    <property type="match status" value="4"/>
</dbReference>
<dbReference type="GO" id="GO:0005737">
    <property type="term" value="C:cytoplasm"/>
    <property type="evidence" value="ECO:0007669"/>
    <property type="project" value="UniProtKB-ARBA"/>
</dbReference>
<dbReference type="EC" id="3.4.24.55" evidence="4"/>
<dbReference type="GO" id="GO:0006508">
    <property type="term" value="P:proteolysis"/>
    <property type="evidence" value="ECO:0007669"/>
    <property type="project" value="UniProtKB-KW"/>
</dbReference>
<sequence length="923" mass="105666">MKKSQLMQSPNDKRQYLALTLANDLPVLLVHQQDAEKSAAALTVNVGHFDDPVERQGLAHFLEHMLFLGTAKYPDAGDYQHFINHHGGSHNAWTGTEHSSFFFDIDTDYFEQALDRFADMFRAPLFRADYIEKERQAIEAEFSLKLKDDSRRIYQVHKETVNPAHPFAKFSVGNLTTLCDTPEQSLQQAVQQFFHSHYGTRRMTLCLVSPLPLQQLELLVHQYFSALPNHVCAKAPLSEPLYLAEHQALQLDIAPHKFSQRLVASFALPDIQPLYKYKLISFLAHLLGDEGPGSLLAFLKHQGWVNQLSAGGGIDGSNYKDFTLSFELTEQGLLAKDQILEAMFGQLRLLHLAPFPEQLFLERQRLVQWSYLYQEPSTALQGACDLSVNMQHYPVDDYVYGDYRMDRPPEALYRELLAHFRPDNMRVMYIAPDIEANREARWYQTPYRVQSLTSGQLEQYQQAKVPEGNHLPHTNPYLVTELNLLSDTEHMSKPQLVAQQSGFKLWFKADTDFKTPKGHIFVQLNLPRCIQSVADMASSRLWLELFQDQVNESFYAATTAGLTYHLHVQHNGISVHSSGLAGNQIKLVTDLLSQMASCQFEQPRFDEIKRQLIRHWQNHSKNKPVSKLFSQLSSLLQPLNPDIDRLAGALQQLHYDDFLRFHQQLLQQVHLDAFMVGNWRQTDAFELSQALQLWLSSQHQGNALPRQRFNTEGIGPVWVQVQVEHSDQALVIYLPSRQKQPVDMALFMLANHLLSPEYFHVLRTEQQLGYLVGTGYVPMNLLPGIAFYIQSPTASCAELYQATLAFYKNFLCELEALEEDEFVQMKQGLATQIKERDSSLGARAKRLWLAIGQGDHQFDLNEQIETALAQLSLADFIAFFYQLLAPDYDAIFLATGEKPDHSHLTEQNPFNLLEKLPLLSEWL</sequence>
<dbReference type="OrthoDB" id="9811314at2"/>
<protein>
    <recommendedName>
        <fullName evidence="5">Protease 3</fullName>
        <ecNumber evidence="4">3.4.24.55</ecNumber>
    </recommendedName>
    <alternativeName>
        <fullName evidence="13">Pitrilysin</fullName>
    </alternativeName>
    <alternativeName>
        <fullName evidence="12">Protease III</fullName>
    </alternativeName>
    <alternativeName>
        <fullName evidence="11">Protease pi</fullName>
    </alternativeName>
</protein>
<name>A0A3P3QCY7_9GAMM</name>
<accession>A0A3P3QCY7</accession>
<evidence type="ECO:0000256" key="3">
    <source>
        <dbReference type="ARBA" id="ARBA00007261"/>
    </source>
</evidence>
<comment type="function">
    <text evidence="2">Endopeptidase that degrades small peptides of less than 7 kDa, such as glucagon and insulin.</text>
</comment>
<dbReference type="InterPro" id="IPR032632">
    <property type="entry name" value="Peptidase_M16_M"/>
</dbReference>
<dbReference type="PANTHER" id="PTHR43690">
    <property type="entry name" value="NARDILYSIN"/>
    <property type="match status" value="1"/>
</dbReference>
<dbReference type="Proteomes" id="UP000276260">
    <property type="component" value="Unassembled WGS sequence"/>
</dbReference>